<evidence type="ECO:0000313" key="2">
    <source>
        <dbReference type="EMBL" id="ACR77312.1"/>
    </source>
</evidence>
<reference evidence="2 3" key="1">
    <citation type="journal article" date="2009" name="Proc. Natl. Acad. Sci. U.S.A.">
        <title>Characterizing a model human gut microbiota composed of members of its two dominant bacterial phyla.</title>
        <authorList>
            <person name="Mahowald M.A."/>
            <person name="Rey F.E."/>
            <person name="Seedorf H."/>
            <person name="Turnbaugh P.J."/>
            <person name="Fulton R.S."/>
            <person name="Wollam A."/>
            <person name="Shah N."/>
            <person name="Wang C."/>
            <person name="Magrini V."/>
            <person name="Wilson R.K."/>
            <person name="Cantarel B.L."/>
            <person name="Coutinho P.M."/>
            <person name="Henrissat B."/>
            <person name="Crock L.W."/>
            <person name="Russell A."/>
            <person name="Verberkmoes N.C."/>
            <person name="Hettich R.L."/>
            <person name="Gordon J.I."/>
        </authorList>
    </citation>
    <scope>NUCLEOTIDE SEQUENCE [LARGE SCALE GENOMIC DNA]</scope>
    <source>
        <strain evidence="3">ATCC 33656 / DSM 3377 / JCM 17463 / KCTC 5835 / LMG 30912 / VPI 0990</strain>
    </source>
</reference>
<protein>
    <submittedName>
        <fullName evidence="2">Uncharacterized protein</fullName>
    </submittedName>
</protein>
<dbReference type="HOGENOM" id="CLU_1265355_0_0_9"/>
<feature type="region of interest" description="Disordered" evidence="1">
    <location>
        <begin position="153"/>
        <end position="172"/>
    </location>
</feature>
<dbReference type="EMBL" id="CP001107">
    <property type="protein sequence ID" value="ACR77312.1"/>
    <property type="molecule type" value="Genomic_DNA"/>
</dbReference>
<dbReference type="PaxDb" id="515619-EUBREC_3586"/>
<dbReference type="AlphaFoldDB" id="C4ZE49"/>
<dbReference type="Proteomes" id="UP000001477">
    <property type="component" value="Chromosome"/>
</dbReference>
<organism evidence="2 3">
    <name type="scientific">Agathobacter rectalis (strain ATCC 33656 / DSM 3377 / JCM 17463 / KCTC 5835 / VPI 0990)</name>
    <name type="common">Eubacterium rectale</name>
    <dbReference type="NCBI Taxonomy" id="515619"/>
    <lineage>
        <taxon>Bacteria</taxon>
        <taxon>Bacillati</taxon>
        <taxon>Bacillota</taxon>
        <taxon>Clostridia</taxon>
        <taxon>Lachnospirales</taxon>
        <taxon>Lachnospiraceae</taxon>
        <taxon>Agathobacter</taxon>
    </lineage>
</organism>
<evidence type="ECO:0000313" key="3">
    <source>
        <dbReference type="Proteomes" id="UP000001477"/>
    </source>
</evidence>
<evidence type="ECO:0000256" key="1">
    <source>
        <dbReference type="SAM" id="MobiDB-lite"/>
    </source>
</evidence>
<accession>C4ZE49</accession>
<sequence>MSAKKAANLFRIYCFMCRCGAAGYSVSMLSVKPELEQAFNQLCSDVVLHIRVVIAVHLREVADISSVSVKDGLYRYGVALMCLYDSVIGEKSVTHGTAPPFPLLAASRQAVYAARLCCVSSRFVLRFLSASSAESSTKRFLPASVPAIGQEQPQENSYLKVSSAPGQRTDKFRHSPALENTRLWCLVGQTFLRSDIQGRFPVSISPPAYGQRQRTHGE</sequence>
<gene>
    <name evidence="2" type="ordered locus">EUBREC_3586</name>
</gene>
<proteinExistence type="predicted"/>
<feature type="compositionally biased region" description="Polar residues" evidence="1">
    <location>
        <begin position="153"/>
        <end position="166"/>
    </location>
</feature>
<dbReference type="KEGG" id="ere:EUBREC_3586"/>
<dbReference type="STRING" id="515619.EUBREC_3586"/>
<name>C4ZE49_AGARV</name>